<name>A0A5D3WFG2_9BACT</name>
<feature type="domain" description="Formylmethanofuran dehydrogenase subunit E" evidence="1">
    <location>
        <begin position="16"/>
        <end position="151"/>
    </location>
</feature>
<evidence type="ECO:0000259" key="1">
    <source>
        <dbReference type="Pfam" id="PF02663"/>
    </source>
</evidence>
<dbReference type="AlphaFoldDB" id="A0A5D3WFG2"/>
<gene>
    <name evidence="2" type="ORF">EDC39_11480</name>
</gene>
<dbReference type="Pfam" id="PF02663">
    <property type="entry name" value="FmdE"/>
    <property type="match status" value="1"/>
</dbReference>
<dbReference type="InterPro" id="IPR003814">
    <property type="entry name" value="FmdEsu_dom"/>
</dbReference>
<dbReference type="Gene3D" id="3.30.1330.130">
    <property type="match status" value="1"/>
</dbReference>
<proteinExistence type="predicted"/>
<evidence type="ECO:0000313" key="2">
    <source>
        <dbReference type="EMBL" id="TYO96374.1"/>
    </source>
</evidence>
<accession>A0A5D3WFG2</accession>
<keyword evidence="3" id="KW-1185">Reference proteome</keyword>
<dbReference type="OrthoDB" id="5402023at2"/>
<organism evidence="2 3">
    <name type="scientific">Geothermobacter ehrlichii</name>
    <dbReference type="NCBI Taxonomy" id="213224"/>
    <lineage>
        <taxon>Bacteria</taxon>
        <taxon>Pseudomonadati</taxon>
        <taxon>Thermodesulfobacteriota</taxon>
        <taxon>Desulfuromonadia</taxon>
        <taxon>Desulfuromonadales</taxon>
        <taxon>Geothermobacteraceae</taxon>
        <taxon>Geothermobacter</taxon>
    </lineage>
</organism>
<evidence type="ECO:0000313" key="3">
    <source>
        <dbReference type="Proteomes" id="UP000324159"/>
    </source>
</evidence>
<dbReference type="EMBL" id="VNIB01000014">
    <property type="protein sequence ID" value="TYO96374.1"/>
    <property type="molecule type" value="Genomic_DNA"/>
</dbReference>
<reference evidence="2 3" key="1">
    <citation type="submission" date="2019-07" db="EMBL/GenBank/DDBJ databases">
        <title>Genomic Encyclopedia of Type Strains, Phase IV (KMG-IV): sequencing the most valuable type-strain genomes for metagenomic binning, comparative biology and taxonomic classification.</title>
        <authorList>
            <person name="Goeker M."/>
        </authorList>
    </citation>
    <scope>NUCLEOTIDE SEQUENCE [LARGE SCALE GENOMIC DNA]</scope>
    <source>
        <strain evidence="2 3">SS015</strain>
    </source>
</reference>
<dbReference type="RefSeq" id="WP_148896846.1">
    <property type="nucleotide sequence ID" value="NZ_VNIB01000014.1"/>
</dbReference>
<protein>
    <submittedName>
        <fullName evidence="2">Formylmethanofuran dehydrogenase subunit E</fullName>
    </submittedName>
</protein>
<comment type="caution">
    <text evidence="2">The sequence shown here is derived from an EMBL/GenBank/DDBJ whole genome shotgun (WGS) entry which is preliminary data.</text>
</comment>
<sequence>MAVSIPDIYARLYARHGHRCPMSTLGARLAMVALAALEENGEELRGRYFTRTCAIDGVAEVTGLSEADGTLEIRPEGRHALRLERGWLAVEVELTQAAMQLAGEYRRFGYEIEAGWDDLDDEERRQRQARREAYLDELLPRLWQAPDEELVSFWREDEGA</sequence>
<dbReference type="Proteomes" id="UP000324159">
    <property type="component" value="Unassembled WGS sequence"/>
</dbReference>
<dbReference type="SUPFAM" id="SSF143555">
    <property type="entry name" value="FwdE-like"/>
    <property type="match status" value="1"/>
</dbReference>